<proteinExistence type="predicted"/>
<dbReference type="Pfam" id="PF12705">
    <property type="entry name" value="PDDEXK_1"/>
    <property type="match status" value="1"/>
</dbReference>
<dbReference type="InterPro" id="IPR038726">
    <property type="entry name" value="PDDEXK_AddAB-type"/>
</dbReference>
<dbReference type="OrthoDB" id="3588062at2"/>
<protein>
    <submittedName>
        <fullName evidence="5">PD-(D/E)XK nuclease family protein</fullName>
    </submittedName>
</protein>
<sequence>MAAPGVGPRYSGQSDLLRVSASDVQRLPHGCGLHGALKVRPKLKPTDWVRRRDDAQTFVLGIVRDVSLRLHDVLRSSDWESLNRAVQIELSQYQLHAGDRNYIVRAIENYLNCHETSESELGTLRLRVCDPMVVPDTSFPSNQLTVWAPVYDSESGVREVRKLRFGQARPAAKDTETWAITAAHIAGLFRPRGNLERIRVVEVGLIDGSMETLFDGSPSMAESLYAAKVFPIARKIATSNKPTPGNSCGGCKIAGCCTSLEKLDGFLGQSRKGLATRSVSARDLEVYEKCPAQCYLISNNLPPESNAPPSSRRGRVIHEWLAKAHMSSYGCDPSDLDAIDSNFPPDLDEGDYLDSREYVTQHAVICPLREGARVIGSEVSVYGYDAQADVVVVSKPDLLYVDSDDTFVIRETKTTTLSLPGNTQEAFDRFFAVPWLLNLIGSGYRGPYKSDKARLELEVLTSEDSRVFSWDLGDARLLRMAKAEVRLRAKKWHRDTTWNSAPGEHCRRCPVRGWCPDANADEADDDQFRLP</sequence>
<name>A0A5R9EBR5_9ACTN</name>
<dbReference type="GO" id="GO:0004386">
    <property type="term" value="F:helicase activity"/>
    <property type="evidence" value="ECO:0007669"/>
    <property type="project" value="UniProtKB-KW"/>
</dbReference>
<keyword evidence="6" id="KW-1185">Reference proteome</keyword>
<reference evidence="5 6" key="1">
    <citation type="submission" date="2019-05" db="EMBL/GenBank/DDBJ databases">
        <title>Streptomyces marianii sp. nov., a novel marine actinomycete from southern coast of India.</title>
        <authorList>
            <person name="Iniyan A.M."/>
            <person name="Wink J."/>
            <person name="Ramprasad E."/>
            <person name="Ramana C.V."/>
            <person name="Bunk B."/>
            <person name="Sproer C."/>
            <person name="Joseph F.-J.R.S."/>
            <person name="Vincent S.G.P."/>
        </authorList>
    </citation>
    <scope>NUCLEOTIDE SEQUENCE [LARGE SCALE GENOMIC DNA]</scope>
    <source>
        <strain evidence="5 6">ICN19</strain>
    </source>
</reference>
<keyword evidence="2" id="KW-0067">ATP-binding</keyword>
<dbReference type="EMBL" id="VAWE01000001">
    <property type="protein sequence ID" value="TLQ46212.1"/>
    <property type="molecule type" value="Genomic_DNA"/>
</dbReference>
<organism evidence="5 6">
    <name type="scientific">Streptomyces marianii</name>
    <dbReference type="NCBI Taxonomy" id="1817406"/>
    <lineage>
        <taxon>Bacteria</taxon>
        <taxon>Bacillati</taxon>
        <taxon>Actinomycetota</taxon>
        <taxon>Actinomycetes</taxon>
        <taxon>Kitasatosporales</taxon>
        <taxon>Streptomycetaceae</taxon>
        <taxon>Streptomyces</taxon>
    </lineage>
</organism>
<comment type="caution">
    <text evidence="5">The sequence shown here is derived from an EMBL/GenBank/DDBJ whole genome shotgun (WGS) entry which is preliminary data.</text>
</comment>
<dbReference type="Proteomes" id="UP000305921">
    <property type="component" value="Unassembled WGS sequence"/>
</dbReference>
<dbReference type="AlphaFoldDB" id="A0A5R9EBR5"/>
<evidence type="ECO:0000256" key="2">
    <source>
        <dbReference type="ARBA" id="ARBA00022806"/>
    </source>
</evidence>
<evidence type="ECO:0000313" key="5">
    <source>
        <dbReference type="EMBL" id="TLQ46212.1"/>
    </source>
</evidence>
<evidence type="ECO:0000259" key="4">
    <source>
        <dbReference type="Pfam" id="PF12705"/>
    </source>
</evidence>
<keyword evidence="2" id="KW-0547">Nucleotide-binding</keyword>
<feature type="domain" description="PD-(D/E)XK endonuclease-like" evidence="4">
    <location>
        <begin position="279"/>
        <end position="516"/>
    </location>
</feature>
<gene>
    <name evidence="5" type="ORF">FEF34_27345</name>
</gene>
<evidence type="ECO:0000256" key="3">
    <source>
        <dbReference type="ARBA" id="ARBA00023204"/>
    </source>
</evidence>
<dbReference type="GO" id="GO:0006281">
    <property type="term" value="P:DNA repair"/>
    <property type="evidence" value="ECO:0007669"/>
    <property type="project" value="UniProtKB-KW"/>
</dbReference>
<keyword evidence="2" id="KW-0347">Helicase</keyword>
<keyword evidence="2" id="KW-0378">Hydrolase</keyword>
<keyword evidence="1" id="KW-0227">DNA damage</keyword>
<evidence type="ECO:0000313" key="6">
    <source>
        <dbReference type="Proteomes" id="UP000305921"/>
    </source>
</evidence>
<accession>A0A5R9EBR5</accession>
<keyword evidence="3" id="KW-0234">DNA repair</keyword>
<evidence type="ECO:0000256" key="1">
    <source>
        <dbReference type="ARBA" id="ARBA00022763"/>
    </source>
</evidence>